<evidence type="ECO:0000256" key="3">
    <source>
        <dbReference type="SAM" id="SignalP"/>
    </source>
</evidence>
<feature type="compositionally biased region" description="Basic and acidic residues" evidence="1">
    <location>
        <begin position="428"/>
        <end position="446"/>
    </location>
</feature>
<dbReference type="AlphaFoldDB" id="A0A0B4S335"/>
<dbReference type="Gene3D" id="2.60.40.4270">
    <property type="entry name" value="Listeria-Bacteroides repeat domain"/>
    <property type="match status" value="1"/>
</dbReference>
<reference evidence="4 5" key="1">
    <citation type="submission" date="2014-10" db="EMBL/GenBank/DDBJ databases">
        <title>Complete genome sequence of Parvimonas micra KCOM 1535 (= ChDC B708).</title>
        <authorList>
            <person name="Kook J.-K."/>
            <person name="Park S.-N."/>
            <person name="Lim Y.K."/>
            <person name="Roh H."/>
        </authorList>
    </citation>
    <scope>NUCLEOTIDE SEQUENCE [LARGE SCALE GENOMIC DNA]</scope>
    <source>
        <strain evidence="5">KCOM 1535 / ChDC B708</strain>
    </source>
</reference>
<feature type="chain" id="PRO_5002094950" evidence="3">
    <location>
        <begin position="31"/>
        <end position="476"/>
    </location>
</feature>
<keyword evidence="5" id="KW-1185">Reference proteome</keyword>
<proteinExistence type="predicted"/>
<dbReference type="EMBL" id="CP009761">
    <property type="protein sequence ID" value="AIZ37205.1"/>
    <property type="molecule type" value="Genomic_DNA"/>
</dbReference>
<feature type="signal peptide" evidence="3">
    <location>
        <begin position="1"/>
        <end position="30"/>
    </location>
</feature>
<keyword evidence="2" id="KW-0812">Transmembrane</keyword>
<feature type="region of interest" description="Disordered" evidence="1">
    <location>
        <begin position="406"/>
        <end position="450"/>
    </location>
</feature>
<keyword evidence="2" id="KW-0472">Membrane</keyword>
<sequence length="476" mass="52983">MRVSNLTKRFSAFLLTLAVSASIVATNVKAEGFSAQELTKTTSFIVGNKAKDVNIENSIKVNKANLNKDERGIYIDWEIVSNVNSEGGGVYAPLVSPKGWNNHNWHSILLPNSLKDPENLKINGEKPKGPATAFSYDINWENAYKFRKQGEKDFDNDIERFFTKGSGSKSGELNTLAKNSRYMIYATNLVGRTKGKPVKWTFRTYIQESFLKDAQKNSVKLAISYAEKAGGERTRVKVVEVKIKNFIDFNKNTTKFGDKEQQHEKISVLAGQSIANSTETNAKISDKSLKNYNFEGWNTNADGSGTKFTKDTKITKDMEVFGKWKPLDVFEIEDEQVIPKTHAKVTFKLGEGVKKGKVKTYAVKKGTVLEQKYFPNVELEEGYKDLKWTPEKNTVIEKDTVFVASATKKESNSNPNGGNNKSNGENGKSNDKNEMLKPEVGKESRKAKLPKTAVATGSLAMALVSLVGLGLIKKRK</sequence>
<evidence type="ECO:0000256" key="2">
    <source>
        <dbReference type="SAM" id="Phobius"/>
    </source>
</evidence>
<organism evidence="4 5">
    <name type="scientific">Parvimonas micra</name>
    <dbReference type="NCBI Taxonomy" id="33033"/>
    <lineage>
        <taxon>Bacteria</taxon>
        <taxon>Bacillati</taxon>
        <taxon>Bacillota</taxon>
        <taxon>Tissierellia</taxon>
        <taxon>Tissierellales</taxon>
        <taxon>Peptoniphilaceae</taxon>
        <taxon>Parvimonas</taxon>
    </lineage>
</organism>
<dbReference type="RefSeq" id="WP_041954823.1">
    <property type="nucleotide sequence ID" value="NZ_CP009761.1"/>
</dbReference>
<evidence type="ECO:0000313" key="5">
    <source>
        <dbReference type="Proteomes" id="UP000031386"/>
    </source>
</evidence>
<dbReference type="KEGG" id="pmic:NW74_07645"/>
<evidence type="ECO:0000256" key="1">
    <source>
        <dbReference type="SAM" id="MobiDB-lite"/>
    </source>
</evidence>
<name>A0A0B4S335_9FIRM</name>
<gene>
    <name evidence="4" type="ORF">NW74_07645</name>
</gene>
<dbReference type="Proteomes" id="UP000031386">
    <property type="component" value="Chromosome"/>
</dbReference>
<accession>A0A0B4S335</accession>
<evidence type="ECO:0000313" key="4">
    <source>
        <dbReference type="EMBL" id="AIZ37205.1"/>
    </source>
</evidence>
<keyword evidence="3" id="KW-0732">Signal</keyword>
<feature type="compositionally biased region" description="Low complexity" evidence="1">
    <location>
        <begin position="412"/>
        <end position="427"/>
    </location>
</feature>
<keyword evidence="2" id="KW-1133">Transmembrane helix</keyword>
<dbReference type="OrthoDB" id="9997at2"/>
<dbReference type="InterPro" id="IPR042229">
    <property type="entry name" value="Listeria/Bacterioides_rpt_sf"/>
</dbReference>
<protein>
    <submittedName>
        <fullName evidence="4">Uncharacterized protein</fullName>
    </submittedName>
</protein>
<feature type="transmembrane region" description="Helical" evidence="2">
    <location>
        <begin position="453"/>
        <end position="472"/>
    </location>
</feature>